<evidence type="ECO:0000313" key="2">
    <source>
        <dbReference type="EMBL" id="XAG33257.1"/>
    </source>
</evidence>
<proteinExistence type="predicted"/>
<dbReference type="Proteomes" id="UP001438077">
    <property type="component" value="Chromosome"/>
</dbReference>
<dbReference type="InterPro" id="IPR040198">
    <property type="entry name" value="Fido_containing"/>
</dbReference>
<sequence length="208" mass="23683">MGSYFLFDVFSSEGKFADGSDEEVLANKLGLSNVDDINDAELVLLEKLYQAIFEEQFPTEQITVSLIQRWHRQWLGNVYEWAGQLRTVNISKGGFMFAPAGRVAKLLAQFEKEYLAKYTPCTNMSREQTIEAIATVHVELILIHPFREGNGRLSRLLADVMAVQAGFQPLDYESWTQQPEQYIAAIHAGLNLNYEPIKYWVNEALKAN</sequence>
<dbReference type="RefSeq" id="WP_185902308.1">
    <property type="nucleotide sequence ID" value="NZ_CP095785.1"/>
</dbReference>
<organism evidence="2 3">
    <name type="scientific">Proteus faecis</name>
    <dbReference type="NCBI Taxonomy" id="2050967"/>
    <lineage>
        <taxon>Bacteria</taxon>
        <taxon>Pseudomonadati</taxon>
        <taxon>Pseudomonadota</taxon>
        <taxon>Gammaproteobacteria</taxon>
        <taxon>Enterobacterales</taxon>
        <taxon>Morganellaceae</taxon>
        <taxon>Proteus</taxon>
    </lineage>
</organism>
<dbReference type="PANTHER" id="PTHR13504:SF38">
    <property type="entry name" value="FIDO DOMAIN-CONTAINING PROTEIN"/>
    <property type="match status" value="1"/>
</dbReference>
<reference evidence="2 3" key="1">
    <citation type="submission" date="2022-03" db="EMBL/GenBank/DDBJ databases">
        <title>Sea Food Isolates.</title>
        <authorList>
            <person name="Li C."/>
        </authorList>
    </citation>
    <scope>NUCLEOTIDE SEQUENCE [LARGE SCALE GENOMIC DNA]</scope>
    <source>
        <strain evidence="2 3">19MO01SH08</strain>
    </source>
</reference>
<keyword evidence="3" id="KW-1185">Reference proteome</keyword>
<evidence type="ECO:0000259" key="1">
    <source>
        <dbReference type="PROSITE" id="PS51459"/>
    </source>
</evidence>
<dbReference type="InterPro" id="IPR036597">
    <property type="entry name" value="Fido-like_dom_sf"/>
</dbReference>
<evidence type="ECO:0000313" key="3">
    <source>
        <dbReference type="Proteomes" id="UP001438077"/>
    </source>
</evidence>
<gene>
    <name evidence="2" type="ORF">MYW70_03430</name>
</gene>
<dbReference type="InterPro" id="IPR003812">
    <property type="entry name" value="Fido"/>
</dbReference>
<protein>
    <submittedName>
        <fullName evidence="2">Fic family protein</fullName>
    </submittedName>
</protein>
<feature type="domain" description="Fido" evidence="1">
    <location>
        <begin position="62"/>
        <end position="203"/>
    </location>
</feature>
<dbReference type="SUPFAM" id="SSF140931">
    <property type="entry name" value="Fic-like"/>
    <property type="match status" value="1"/>
</dbReference>
<dbReference type="Pfam" id="PF02661">
    <property type="entry name" value="Fic"/>
    <property type="match status" value="1"/>
</dbReference>
<dbReference type="PANTHER" id="PTHR13504">
    <property type="entry name" value="FIDO DOMAIN-CONTAINING PROTEIN DDB_G0283145"/>
    <property type="match status" value="1"/>
</dbReference>
<name>A0ABZ3EPE6_9GAMM</name>
<dbReference type="EMBL" id="CP095785">
    <property type="protein sequence ID" value="XAG33257.1"/>
    <property type="molecule type" value="Genomic_DNA"/>
</dbReference>
<dbReference type="PROSITE" id="PS51459">
    <property type="entry name" value="FIDO"/>
    <property type="match status" value="1"/>
</dbReference>
<dbReference type="Gene3D" id="1.10.3290.10">
    <property type="entry name" value="Fido-like domain"/>
    <property type="match status" value="1"/>
</dbReference>
<accession>A0ABZ3EPE6</accession>